<dbReference type="InterPro" id="IPR038377">
    <property type="entry name" value="Na/Glc_symporter_sf"/>
</dbReference>
<comment type="similarity">
    <text evidence="2 11">Belongs to the sodium:solute symporter (SSF) (TC 2.A.21) family.</text>
</comment>
<keyword evidence="6 12" id="KW-1133">Transmembrane helix</keyword>
<dbReference type="Pfam" id="PF00474">
    <property type="entry name" value="SSF"/>
    <property type="match status" value="1"/>
</dbReference>
<dbReference type="OMA" id="WHISNTI"/>
<evidence type="ECO:0000313" key="14">
    <source>
        <dbReference type="Proteomes" id="UP000008144"/>
    </source>
</evidence>
<dbReference type="GO" id="GO:0006814">
    <property type="term" value="P:sodium ion transport"/>
    <property type="evidence" value="ECO:0007669"/>
    <property type="project" value="UniProtKB-KW"/>
</dbReference>
<evidence type="ECO:0000256" key="12">
    <source>
        <dbReference type="SAM" id="Phobius"/>
    </source>
</evidence>
<keyword evidence="9 12" id="KW-0472">Membrane</keyword>
<dbReference type="InterPro" id="IPR001734">
    <property type="entry name" value="Na/solute_symporter"/>
</dbReference>
<evidence type="ECO:0000256" key="5">
    <source>
        <dbReference type="ARBA" id="ARBA00022692"/>
    </source>
</evidence>
<evidence type="ECO:0000256" key="7">
    <source>
        <dbReference type="ARBA" id="ARBA00023053"/>
    </source>
</evidence>
<keyword evidence="5 12" id="KW-0812">Transmembrane</keyword>
<dbReference type="InParanoid" id="F6V1F8"/>
<dbReference type="Gene3D" id="1.20.1730.10">
    <property type="entry name" value="Sodium/glucose cotransporter"/>
    <property type="match status" value="1"/>
</dbReference>
<sequence length="307" mass="33112">MAVDIFNSLPGMAGLFVAGVYSGTLSTVSSGINSASAMILEDFILPIKPSLSGKSQLFVSKITGLILGLLVISVAYLCTLSSNTVISLMFVFRGTCGGPILGGYILGITFPWCTSLGVLVGQFIGAAFTCWIAVGGLVYGRDPATDGVLPVLTDGCENINFTTNNEHWNLTQGFMTTTLFQNSTSIHVEHEHMEYFGLYGITFLYYSSIGSIITIIVGLLVSIITGANDPRKSNPDVFVPILDNKCFPKSVRHFFRFGVPPRKTGCGKDEINYETEDVGEKVGIKLQQTNHLKSNHSDETKALNVDV</sequence>
<dbReference type="PANTHER" id="PTHR42985">
    <property type="entry name" value="SODIUM-COUPLED MONOCARBOXYLATE TRANSPORTER"/>
    <property type="match status" value="1"/>
</dbReference>
<name>F6V1F8_CIOIN</name>
<evidence type="ECO:0000256" key="11">
    <source>
        <dbReference type="RuleBase" id="RU362091"/>
    </source>
</evidence>
<evidence type="ECO:0000256" key="9">
    <source>
        <dbReference type="ARBA" id="ARBA00023136"/>
    </source>
</evidence>
<dbReference type="HOGENOM" id="CLU_906000_0_0_1"/>
<reference evidence="13" key="3">
    <citation type="submission" date="2025-08" db="UniProtKB">
        <authorList>
            <consortium name="Ensembl"/>
        </authorList>
    </citation>
    <scope>IDENTIFICATION</scope>
</reference>
<feature type="transmembrane region" description="Helical" evidence="12">
    <location>
        <begin position="116"/>
        <end position="139"/>
    </location>
</feature>
<dbReference type="EMBL" id="EAAA01001919">
    <property type="status" value="NOT_ANNOTATED_CDS"/>
    <property type="molecule type" value="Genomic_DNA"/>
</dbReference>
<keyword evidence="10" id="KW-0739">Sodium transport</keyword>
<reference evidence="13" key="2">
    <citation type="journal article" date="2008" name="Genome Biol.">
        <title>Improved genome assembly and evidence-based global gene model set for the chordate Ciona intestinalis: new insight into intron and operon populations.</title>
        <authorList>
            <person name="Satou Y."/>
            <person name="Mineta K."/>
            <person name="Ogasawara M."/>
            <person name="Sasakura Y."/>
            <person name="Shoguchi E."/>
            <person name="Ueno K."/>
            <person name="Yamada L."/>
            <person name="Matsumoto J."/>
            <person name="Wasserscheid J."/>
            <person name="Dewar K."/>
            <person name="Wiley G.B."/>
            <person name="Macmil S.L."/>
            <person name="Roe B.A."/>
            <person name="Zeller R.W."/>
            <person name="Hastings K.E."/>
            <person name="Lemaire P."/>
            <person name="Lindquist E."/>
            <person name="Endo T."/>
            <person name="Hotta K."/>
            <person name="Inaba K."/>
        </authorList>
    </citation>
    <scope>NUCLEOTIDE SEQUENCE [LARGE SCALE GENOMIC DNA]</scope>
    <source>
        <strain evidence="13">wild type</strain>
    </source>
</reference>
<dbReference type="Ensembl" id="ENSCINT00000025169.2">
    <property type="protein sequence ID" value="ENSCINP00000024923.2"/>
    <property type="gene ID" value="ENSCING00000013615.2"/>
</dbReference>
<protein>
    <submittedName>
        <fullName evidence="13">Uncharacterized protein</fullName>
    </submittedName>
</protein>
<proteinExistence type="inferred from homology"/>
<keyword evidence="8" id="KW-0406">Ion transport</keyword>
<comment type="subcellular location">
    <subcellularLocation>
        <location evidence="1">Cell membrane</location>
        <topology evidence="1">Multi-pass membrane protein</topology>
    </subcellularLocation>
</comment>
<evidence type="ECO:0000256" key="8">
    <source>
        <dbReference type="ARBA" id="ARBA00023065"/>
    </source>
</evidence>
<organism evidence="13 14">
    <name type="scientific">Ciona intestinalis</name>
    <name type="common">Transparent sea squirt</name>
    <name type="synonym">Ascidia intestinalis</name>
    <dbReference type="NCBI Taxonomy" id="7719"/>
    <lineage>
        <taxon>Eukaryota</taxon>
        <taxon>Metazoa</taxon>
        <taxon>Chordata</taxon>
        <taxon>Tunicata</taxon>
        <taxon>Ascidiacea</taxon>
        <taxon>Phlebobranchia</taxon>
        <taxon>Cionidae</taxon>
        <taxon>Ciona</taxon>
    </lineage>
</organism>
<evidence type="ECO:0000256" key="4">
    <source>
        <dbReference type="ARBA" id="ARBA00022475"/>
    </source>
</evidence>
<evidence type="ECO:0000256" key="1">
    <source>
        <dbReference type="ARBA" id="ARBA00004651"/>
    </source>
</evidence>
<evidence type="ECO:0000256" key="10">
    <source>
        <dbReference type="ARBA" id="ARBA00023201"/>
    </source>
</evidence>
<dbReference type="PROSITE" id="PS50283">
    <property type="entry name" value="NA_SOLUT_SYMP_3"/>
    <property type="match status" value="1"/>
</dbReference>
<evidence type="ECO:0000313" key="13">
    <source>
        <dbReference type="Ensembl" id="ENSCINP00000024923.2"/>
    </source>
</evidence>
<reference evidence="13" key="4">
    <citation type="submission" date="2025-09" db="UniProtKB">
        <authorList>
            <consortium name="Ensembl"/>
        </authorList>
    </citation>
    <scope>IDENTIFICATION</scope>
</reference>
<keyword evidence="3" id="KW-0813">Transport</keyword>
<accession>F6V1F8</accession>
<reference evidence="14" key="1">
    <citation type="journal article" date="2002" name="Science">
        <title>The draft genome of Ciona intestinalis: insights into chordate and vertebrate origins.</title>
        <authorList>
            <person name="Dehal P."/>
            <person name="Satou Y."/>
            <person name="Campbell R.K."/>
            <person name="Chapman J."/>
            <person name="Degnan B."/>
            <person name="De Tomaso A."/>
            <person name="Davidson B."/>
            <person name="Di Gregorio A."/>
            <person name="Gelpke M."/>
            <person name="Goodstein D.M."/>
            <person name="Harafuji N."/>
            <person name="Hastings K.E."/>
            <person name="Ho I."/>
            <person name="Hotta K."/>
            <person name="Huang W."/>
            <person name="Kawashima T."/>
            <person name="Lemaire P."/>
            <person name="Martinez D."/>
            <person name="Meinertzhagen I.A."/>
            <person name="Necula S."/>
            <person name="Nonaka M."/>
            <person name="Putnam N."/>
            <person name="Rash S."/>
            <person name="Saiga H."/>
            <person name="Satake M."/>
            <person name="Terry A."/>
            <person name="Yamada L."/>
            <person name="Wang H.G."/>
            <person name="Awazu S."/>
            <person name="Azumi K."/>
            <person name="Boore J."/>
            <person name="Branno M."/>
            <person name="Chin-Bow S."/>
            <person name="DeSantis R."/>
            <person name="Doyle S."/>
            <person name="Francino P."/>
            <person name="Keys D.N."/>
            <person name="Haga S."/>
            <person name="Hayashi H."/>
            <person name="Hino K."/>
            <person name="Imai K.S."/>
            <person name="Inaba K."/>
            <person name="Kano S."/>
            <person name="Kobayashi K."/>
            <person name="Kobayashi M."/>
            <person name="Lee B.I."/>
            <person name="Makabe K.W."/>
            <person name="Manohar C."/>
            <person name="Matassi G."/>
            <person name="Medina M."/>
            <person name="Mochizuki Y."/>
            <person name="Mount S."/>
            <person name="Morishita T."/>
            <person name="Miura S."/>
            <person name="Nakayama A."/>
            <person name="Nishizaka S."/>
            <person name="Nomoto H."/>
            <person name="Ohta F."/>
            <person name="Oishi K."/>
            <person name="Rigoutsos I."/>
            <person name="Sano M."/>
            <person name="Sasaki A."/>
            <person name="Sasakura Y."/>
            <person name="Shoguchi E."/>
            <person name="Shin-i T."/>
            <person name="Spagnuolo A."/>
            <person name="Stainier D."/>
            <person name="Suzuki M.M."/>
            <person name="Tassy O."/>
            <person name="Takatori N."/>
            <person name="Tokuoka M."/>
            <person name="Yagi K."/>
            <person name="Yoshizaki F."/>
            <person name="Wada S."/>
            <person name="Zhang C."/>
            <person name="Hyatt P.D."/>
            <person name="Larimer F."/>
            <person name="Detter C."/>
            <person name="Doggett N."/>
            <person name="Glavina T."/>
            <person name="Hawkins T."/>
            <person name="Richardson P."/>
            <person name="Lucas S."/>
            <person name="Kohara Y."/>
            <person name="Levine M."/>
            <person name="Satoh N."/>
            <person name="Rokhsar D.S."/>
        </authorList>
    </citation>
    <scope>NUCLEOTIDE SEQUENCE [LARGE SCALE GENOMIC DNA]</scope>
</reference>
<dbReference type="GO" id="GO:0022857">
    <property type="term" value="F:transmembrane transporter activity"/>
    <property type="evidence" value="ECO:0007669"/>
    <property type="project" value="InterPro"/>
</dbReference>
<keyword evidence="7" id="KW-0915">Sodium</keyword>
<feature type="transmembrane region" description="Helical" evidence="12">
    <location>
        <begin position="58"/>
        <end position="78"/>
    </location>
</feature>
<feature type="transmembrane region" description="Helical" evidence="12">
    <location>
        <begin position="203"/>
        <end position="224"/>
    </location>
</feature>
<feature type="transmembrane region" description="Helical" evidence="12">
    <location>
        <begin position="90"/>
        <end position="110"/>
    </location>
</feature>
<evidence type="ECO:0000256" key="3">
    <source>
        <dbReference type="ARBA" id="ARBA00022448"/>
    </source>
</evidence>
<dbReference type="AlphaFoldDB" id="F6V1F8"/>
<dbReference type="GO" id="GO:0005886">
    <property type="term" value="C:plasma membrane"/>
    <property type="evidence" value="ECO:0007669"/>
    <property type="project" value="UniProtKB-SubCell"/>
</dbReference>
<dbReference type="STRING" id="7719.ENSCINP00000024923"/>
<keyword evidence="14" id="KW-1185">Reference proteome</keyword>
<evidence type="ECO:0000256" key="6">
    <source>
        <dbReference type="ARBA" id="ARBA00022989"/>
    </source>
</evidence>
<dbReference type="InterPro" id="IPR051163">
    <property type="entry name" value="Sodium:Solute_Symporter_SSF"/>
</dbReference>
<dbReference type="GeneTree" id="ENSGT00940000164120"/>
<dbReference type="PANTHER" id="PTHR42985:SF45">
    <property type="entry name" value="SODIUM_IODIDE COTRANSPORTER-LIKE"/>
    <property type="match status" value="1"/>
</dbReference>
<evidence type="ECO:0000256" key="2">
    <source>
        <dbReference type="ARBA" id="ARBA00006434"/>
    </source>
</evidence>
<dbReference type="Proteomes" id="UP000008144">
    <property type="component" value="Chromosome 4"/>
</dbReference>
<keyword evidence="4" id="KW-1003">Cell membrane</keyword>